<reference evidence="2 3" key="1">
    <citation type="journal article" date="2021" name="Elife">
        <title>Chloroplast acquisition without the gene transfer in kleptoplastic sea slugs, Plakobranchus ocellatus.</title>
        <authorList>
            <person name="Maeda T."/>
            <person name="Takahashi S."/>
            <person name="Yoshida T."/>
            <person name="Shimamura S."/>
            <person name="Takaki Y."/>
            <person name="Nagai Y."/>
            <person name="Toyoda A."/>
            <person name="Suzuki Y."/>
            <person name="Arimoto A."/>
            <person name="Ishii H."/>
            <person name="Satoh N."/>
            <person name="Nishiyama T."/>
            <person name="Hasebe M."/>
            <person name="Maruyama T."/>
            <person name="Minagawa J."/>
            <person name="Obokata J."/>
            <person name="Shigenobu S."/>
        </authorList>
    </citation>
    <scope>NUCLEOTIDE SEQUENCE [LARGE SCALE GENOMIC DNA]</scope>
</reference>
<evidence type="ECO:0000256" key="1">
    <source>
        <dbReference type="SAM" id="MobiDB-lite"/>
    </source>
</evidence>
<name>A0AAV4C4K8_9GAST</name>
<keyword evidence="3" id="KW-1185">Reference proteome</keyword>
<dbReference type="Proteomes" id="UP000735302">
    <property type="component" value="Unassembled WGS sequence"/>
</dbReference>
<dbReference type="AlphaFoldDB" id="A0AAV4C4K8"/>
<comment type="caution">
    <text evidence="2">The sequence shown here is derived from an EMBL/GenBank/DDBJ whole genome shotgun (WGS) entry which is preliminary data.</text>
</comment>
<gene>
    <name evidence="2" type="ORF">PoB_005286300</name>
</gene>
<proteinExistence type="predicted"/>
<protein>
    <submittedName>
        <fullName evidence="2">Reticulocyte-binding protein 2 homolog a</fullName>
    </submittedName>
</protein>
<accession>A0AAV4C4K8</accession>
<feature type="region of interest" description="Disordered" evidence="1">
    <location>
        <begin position="1"/>
        <end position="40"/>
    </location>
</feature>
<evidence type="ECO:0000313" key="3">
    <source>
        <dbReference type="Proteomes" id="UP000735302"/>
    </source>
</evidence>
<organism evidence="2 3">
    <name type="scientific">Plakobranchus ocellatus</name>
    <dbReference type="NCBI Taxonomy" id="259542"/>
    <lineage>
        <taxon>Eukaryota</taxon>
        <taxon>Metazoa</taxon>
        <taxon>Spiralia</taxon>
        <taxon>Lophotrochozoa</taxon>
        <taxon>Mollusca</taxon>
        <taxon>Gastropoda</taxon>
        <taxon>Heterobranchia</taxon>
        <taxon>Euthyneura</taxon>
        <taxon>Panpulmonata</taxon>
        <taxon>Sacoglossa</taxon>
        <taxon>Placobranchoidea</taxon>
        <taxon>Plakobranchidae</taxon>
        <taxon>Plakobranchus</taxon>
    </lineage>
</organism>
<evidence type="ECO:0000313" key="2">
    <source>
        <dbReference type="EMBL" id="GFO26358.1"/>
    </source>
</evidence>
<dbReference type="EMBL" id="BLXT01005820">
    <property type="protein sequence ID" value="GFO26358.1"/>
    <property type="molecule type" value="Genomic_DNA"/>
</dbReference>
<sequence>MGVKGARQGKARDEQGTMGVKGARQGKARDEQDAMGVKGTREFSRRPRVFISFRYRVKKQTEYCVYVKRVYPENA</sequence>